<evidence type="ECO:0000313" key="1">
    <source>
        <dbReference type="EMBL" id="OWM87496.1"/>
    </source>
</evidence>
<dbReference type="AlphaFoldDB" id="A0A218XS67"/>
<reference evidence="2" key="1">
    <citation type="journal article" date="2017" name="Plant J.">
        <title>The pomegranate (Punica granatum L.) genome and the genomics of punicalagin biosynthesis.</title>
        <authorList>
            <person name="Qin G."/>
            <person name="Xu C."/>
            <person name="Ming R."/>
            <person name="Tang H."/>
            <person name="Guyot R."/>
            <person name="Kramer E.M."/>
            <person name="Hu Y."/>
            <person name="Yi X."/>
            <person name="Qi Y."/>
            <person name="Xu X."/>
            <person name="Gao Z."/>
            <person name="Pan H."/>
            <person name="Jian J."/>
            <person name="Tian Y."/>
            <person name="Yue Z."/>
            <person name="Xu Y."/>
        </authorList>
    </citation>
    <scope>NUCLEOTIDE SEQUENCE [LARGE SCALE GENOMIC DNA]</scope>
    <source>
        <strain evidence="2">cv. Dabenzi</strain>
    </source>
</reference>
<sequence length="250" mass="28741">MAAVVTGPDAKPAASHRCRFELKKYNAAFKCEVCRVKSYDTGRYRCDHCGEDRHIGCIRLADEIELGPGPNNIFSTSPVFTVFDNPRRGRNSENKKWAKNCLVCGMPIRHYSYHAQTTENKDLNMHPCCAELATFNTNSRVPLELQTGERHSCVWCGKKRPEEESKYGPTDFYCWSYRLTEGKNRIHVHCYTEMVIEALEQLDDDDNRHIVLKRRRSSDRNDLESILREFINIGLNVAGIGFTDIFLDLV</sequence>
<dbReference type="InterPro" id="IPR046349">
    <property type="entry name" value="C1-like_sf"/>
</dbReference>
<accession>A0A218XS67</accession>
<dbReference type="Proteomes" id="UP000197138">
    <property type="component" value="Unassembled WGS sequence"/>
</dbReference>
<organism evidence="1 2">
    <name type="scientific">Punica granatum</name>
    <name type="common">Pomegranate</name>
    <dbReference type="NCBI Taxonomy" id="22663"/>
    <lineage>
        <taxon>Eukaryota</taxon>
        <taxon>Viridiplantae</taxon>
        <taxon>Streptophyta</taxon>
        <taxon>Embryophyta</taxon>
        <taxon>Tracheophyta</taxon>
        <taxon>Spermatophyta</taxon>
        <taxon>Magnoliopsida</taxon>
        <taxon>eudicotyledons</taxon>
        <taxon>Gunneridae</taxon>
        <taxon>Pentapetalae</taxon>
        <taxon>rosids</taxon>
        <taxon>malvids</taxon>
        <taxon>Myrtales</taxon>
        <taxon>Lythraceae</taxon>
        <taxon>Punica</taxon>
    </lineage>
</organism>
<dbReference type="SUPFAM" id="SSF57889">
    <property type="entry name" value="Cysteine-rich domain"/>
    <property type="match status" value="1"/>
</dbReference>
<proteinExistence type="predicted"/>
<dbReference type="PANTHER" id="PTHR46477">
    <property type="entry name" value="CYSTEINE/HISTIDINE-RICH C1 DOMAIN FAMILY PROTEIN"/>
    <property type="match status" value="1"/>
</dbReference>
<dbReference type="PANTHER" id="PTHR46477:SF5">
    <property type="entry name" value="PHORBOL-ESTER_DAG-TYPE DOMAIN-CONTAINING PROTEIN"/>
    <property type="match status" value="1"/>
</dbReference>
<name>A0A218XS67_PUNGR</name>
<evidence type="ECO:0008006" key="3">
    <source>
        <dbReference type="Google" id="ProtNLM"/>
    </source>
</evidence>
<dbReference type="EMBL" id="MTKT01000813">
    <property type="protein sequence ID" value="OWM87496.1"/>
    <property type="molecule type" value="Genomic_DNA"/>
</dbReference>
<gene>
    <name evidence="1" type="ORF">CDL15_Pgr022607</name>
</gene>
<comment type="caution">
    <text evidence="1">The sequence shown here is derived from an EMBL/GenBank/DDBJ whole genome shotgun (WGS) entry which is preliminary data.</text>
</comment>
<evidence type="ECO:0000313" key="2">
    <source>
        <dbReference type="Proteomes" id="UP000197138"/>
    </source>
</evidence>
<protein>
    <recommendedName>
        <fullName evidence="3">Phorbol-ester/DAG-type domain-containing protein</fullName>
    </recommendedName>
</protein>